<evidence type="ECO:0000256" key="5">
    <source>
        <dbReference type="ARBA" id="ARBA00022723"/>
    </source>
</evidence>
<feature type="binding site" description="covalent" evidence="9">
    <location>
        <position position="58"/>
    </location>
    <ligand>
        <name>heme c</name>
        <dbReference type="ChEBI" id="CHEBI:61717"/>
    </ligand>
</feature>
<dbReference type="SUPFAM" id="SSF46626">
    <property type="entry name" value="Cytochrome c"/>
    <property type="match status" value="1"/>
</dbReference>
<evidence type="ECO:0000256" key="7">
    <source>
        <dbReference type="ARBA" id="ARBA00023004"/>
    </source>
</evidence>
<keyword evidence="3 9" id="KW-0349">Heme</keyword>
<dbReference type="PROSITE" id="PS51007">
    <property type="entry name" value="CYTC"/>
    <property type="match status" value="1"/>
</dbReference>
<evidence type="ECO:0000256" key="10">
    <source>
        <dbReference type="SAM" id="Phobius"/>
    </source>
</evidence>
<keyword evidence="11" id="KW-0732">Signal</keyword>
<feature type="signal peptide" evidence="11">
    <location>
        <begin position="1"/>
        <end position="20"/>
    </location>
</feature>
<dbReference type="PANTHER" id="PTHR10266">
    <property type="entry name" value="CYTOCHROME C1"/>
    <property type="match status" value="1"/>
</dbReference>
<dbReference type="AlphaFoldDB" id="A0A251ZZE9"/>
<dbReference type="Proteomes" id="UP000194639">
    <property type="component" value="Unassembled WGS sequence"/>
</dbReference>
<keyword evidence="5 9" id="KW-0479">Metal-binding</keyword>
<organism evidence="13 14">
    <name type="scientific">Acetobacter orientalis</name>
    <dbReference type="NCBI Taxonomy" id="146474"/>
    <lineage>
        <taxon>Bacteria</taxon>
        <taxon>Pseudomonadati</taxon>
        <taxon>Pseudomonadota</taxon>
        <taxon>Alphaproteobacteria</taxon>
        <taxon>Acetobacterales</taxon>
        <taxon>Acetobacteraceae</taxon>
        <taxon>Acetobacter</taxon>
    </lineage>
</organism>
<comment type="subcellular location">
    <subcellularLocation>
        <location evidence="1">Membrane</location>
    </subcellularLocation>
</comment>
<proteinExistence type="predicted"/>
<keyword evidence="8 10" id="KW-0472">Membrane</keyword>
<dbReference type="PRINTS" id="PR00603">
    <property type="entry name" value="CYTOCHROMEC1"/>
</dbReference>
<feature type="binding site" description="covalent" evidence="9">
    <location>
        <position position="62"/>
    </location>
    <ligand>
        <name>heme c</name>
        <dbReference type="ChEBI" id="CHEBI:61717"/>
    </ligand>
</feature>
<dbReference type="Gene3D" id="1.10.760.10">
    <property type="entry name" value="Cytochrome c-like domain"/>
    <property type="match status" value="1"/>
</dbReference>
<gene>
    <name evidence="13" type="ORF">HK12_10170</name>
</gene>
<sequence>MARVFLGGLLALGWCGQGYAQSLMPDKAPVQNWSFNGPLGHFDLAAVQRGYGVFAGVCAACHSLKDVHFADMAQTGLTPDEVIALAASWKVPVAAGSERLRKGLPDDAFPNPYITPEAARAANNGAVPPDLSRIGVVYPGGPDRIFALLTGYDTGPKQAGAQGAVPPGFANRYAIAHRTAMPPPLHQDAVMNADGTPATVEQEAKDVTTFLAWVSAPHADSKRRLGVGVALYLCFLAILLVILKRRIWSHVAK</sequence>
<keyword evidence="7 9" id="KW-0408">Iron</keyword>
<dbReference type="GO" id="GO:0046872">
    <property type="term" value="F:metal ion binding"/>
    <property type="evidence" value="ECO:0007669"/>
    <property type="project" value="UniProtKB-KW"/>
</dbReference>
<evidence type="ECO:0000256" key="8">
    <source>
        <dbReference type="ARBA" id="ARBA00023136"/>
    </source>
</evidence>
<dbReference type="Pfam" id="PF02167">
    <property type="entry name" value="Cytochrom_C1"/>
    <property type="match status" value="1"/>
</dbReference>
<feature type="domain" description="Cytochrome c" evidence="12">
    <location>
        <begin position="45"/>
        <end position="215"/>
    </location>
</feature>
<evidence type="ECO:0000259" key="12">
    <source>
        <dbReference type="PROSITE" id="PS51007"/>
    </source>
</evidence>
<evidence type="ECO:0000313" key="14">
    <source>
        <dbReference type="Proteomes" id="UP000194639"/>
    </source>
</evidence>
<feature type="binding site" description="covalent" evidence="9">
    <location>
        <position position="181"/>
    </location>
    <ligand>
        <name>heme c</name>
        <dbReference type="ChEBI" id="CHEBI:61717"/>
    </ligand>
</feature>
<keyword evidence="6 10" id="KW-1133">Transmembrane helix</keyword>
<evidence type="ECO:0000256" key="2">
    <source>
        <dbReference type="ARBA" id="ARBA00016165"/>
    </source>
</evidence>
<reference evidence="13 14" key="1">
    <citation type="submission" date="2014-06" db="EMBL/GenBank/DDBJ databases">
        <authorList>
            <person name="Ju J."/>
            <person name="Zhang J."/>
        </authorList>
    </citation>
    <scope>NUCLEOTIDE SEQUENCE [LARGE SCALE GENOMIC DNA]</scope>
    <source>
        <strain evidence="13">DmW_045</strain>
    </source>
</reference>
<protein>
    <recommendedName>
        <fullName evidence="2">Cytochrome c1</fullName>
    </recommendedName>
</protein>
<evidence type="ECO:0000256" key="3">
    <source>
        <dbReference type="ARBA" id="ARBA00022617"/>
    </source>
</evidence>
<dbReference type="PANTHER" id="PTHR10266:SF3">
    <property type="entry name" value="CYTOCHROME C1, HEME PROTEIN, MITOCHONDRIAL"/>
    <property type="match status" value="1"/>
</dbReference>
<dbReference type="InterPro" id="IPR009056">
    <property type="entry name" value="Cyt_c-like_dom"/>
</dbReference>
<name>A0A251ZZE9_9PROT</name>
<dbReference type="EMBL" id="JOMO01000043">
    <property type="protein sequence ID" value="OUI80065.1"/>
    <property type="molecule type" value="Genomic_DNA"/>
</dbReference>
<feature type="transmembrane region" description="Helical" evidence="10">
    <location>
        <begin position="225"/>
        <end position="243"/>
    </location>
</feature>
<accession>A0A251ZZE9</accession>
<dbReference type="InterPro" id="IPR002326">
    <property type="entry name" value="Cyt_c1"/>
</dbReference>
<evidence type="ECO:0000256" key="9">
    <source>
        <dbReference type="PIRSR" id="PIRSR602326-1"/>
    </source>
</evidence>
<evidence type="ECO:0000256" key="11">
    <source>
        <dbReference type="SAM" id="SignalP"/>
    </source>
</evidence>
<dbReference type="GO" id="GO:0020037">
    <property type="term" value="F:heme binding"/>
    <property type="evidence" value="ECO:0007669"/>
    <property type="project" value="InterPro"/>
</dbReference>
<evidence type="ECO:0000256" key="4">
    <source>
        <dbReference type="ARBA" id="ARBA00022692"/>
    </source>
</evidence>
<evidence type="ECO:0000256" key="6">
    <source>
        <dbReference type="ARBA" id="ARBA00022989"/>
    </source>
</evidence>
<feature type="chain" id="PRO_5012490713" description="Cytochrome c1" evidence="11">
    <location>
        <begin position="21"/>
        <end position="253"/>
    </location>
</feature>
<keyword evidence="4 10" id="KW-0812">Transmembrane</keyword>
<dbReference type="InterPro" id="IPR036909">
    <property type="entry name" value="Cyt_c-like_dom_sf"/>
</dbReference>
<comment type="cofactor">
    <cofactor evidence="9">
        <name>heme c</name>
        <dbReference type="ChEBI" id="CHEBI:61717"/>
    </cofactor>
    <text evidence="9">Binds 1 heme c group covalently per subunit.</text>
</comment>
<dbReference type="GO" id="GO:0016020">
    <property type="term" value="C:membrane"/>
    <property type="evidence" value="ECO:0007669"/>
    <property type="project" value="UniProtKB-SubCell"/>
</dbReference>
<dbReference type="GO" id="GO:0009055">
    <property type="term" value="F:electron transfer activity"/>
    <property type="evidence" value="ECO:0007669"/>
    <property type="project" value="InterPro"/>
</dbReference>
<evidence type="ECO:0000313" key="13">
    <source>
        <dbReference type="EMBL" id="OUI80065.1"/>
    </source>
</evidence>
<feature type="binding site" description="covalent" evidence="9">
    <location>
        <position position="61"/>
    </location>
    <ligand>
        <name>heme c</name>
        <dbReference type="ChEBI" id="CHEBI:61717"/>
    </ligand>
</feature>
<comment type="caution">
    <text evidence="13">The sequence shown here is derived from an EMBL/GenBank/DDBJ whole genome shotgun (WGS) entry which is preliminary data.</text>
</comment>
<evidence type="ECO:0000256" key="1">
    <source>
        <dbReference type="ARBA" id="ARBA00004370"/>
    </source>
</evidence>